<dbReference type="InterPro" id="IPR002321">
    <property type="entry name" value="Cyt_c_II"/>
</dbReference>
<dbReference type="Proteomes" id="UP000191905">
    <property type="component" value="Unassembled WGS sequence"/>
</dbReference>
<evidence type="ECO:0000256" key="1">
    <source>
        <dbReference type="ARBA" id="ARBA00022448"/>
    </source>
</evidence>
<evidence type="ECO:0000256" key="5">
    <source>
        <dbReference type="ARBA" id="ARBA00023004"/>
    </source>
</evidence>
<proteinExistence type="predicted"/>
<dbReference type="PROSITE" id="PS51009">
    <property type="entry name" value="CYTCII"/>
    <property type="match status" value="1"/>
</dbReference>
<comment type="caution">
    <text evidence="9">The sequence shown here is derived from an EMBL/GenBank/DDBJ whole genome shotgun (WGS) entry which is preliminary data.</text>
</comment>
<evidence type="ECO:0000256" key="4">
    <source>
        <dbReference type="ARBA" id="ARBA00022982"/>
    </source>
</evidence>
<dbReference type="PIRSF" id="PIRSF000027">
    <property type="entry name" value="Cytc_c_prime"/>
    <property type="match status" value="1"/>
</dbReference>
<dbReference type="RefSeq" id="WP_080920053.1">
    <property type="nucleotide sequence ID" value="NZ_MDET01000019.1"/>
</dbReference>
<dbReference type="EMBL" id="MDET01000019">
    <property type="protein sequence ID" value="OQM75197.1"/>
    <property type="molecule type" value="Genomic_DNA"/>
</dbReference>
<dbReference type="OrthoDB" id="9811729at2"/>
<keyword evidence="4" id="KW-0249">Electron transport</keyword>
<dbReference type="STRING" id="1873176.BFN67_19490"/>
<keyword evidence="10" id="KW-1185">Reference proteome</keyword>
<dbReference type="SUPFAM" id="SSF47175">
    <property type="entry name" value="Cytochromes"/>
    <property type="match status" value="1"/>
</dbReference>
<feature type="binding site" description="axial binding residue" evidence="6">
    <location>
        <position position="137"/>
    </location>
    <ligand>
        <name>heme c</name>
        <dbReference type="ChEBI" id="CHEBI:61717"/>
    </ligand>
    <ligandPart>
        <name>Fe</name>
        <dbReference type="ChEBI" id="CHEBI:18248"/>
    </ligandPart>
</feature>
<evidence type="ECO:0000256" key="3">
    <source>
        <dbReference type="ARBA" id="ARBA00022723"/>
    </source>
</evidence>
<feature type="signal peptide" evidence="8">
    <location>
        <begin position="1"/>
        <end position="20"/>
    </location>
</feature>
<keyword evidence="1" id="KW-0813">Transport</keyword>
<dbReference type="GO" id="GO:0022900">
    <property type="term" value="P:electron transport chain"/>
    <property type="evidence" value="ECO:0007669"/>
    <property type="project" value="InterPro"/>
</dbReference>
<keyword evidence="2 7" id="KW-0349">Heme</keyword>
<reference evidence="9 10" key="1">
    <citation type="journal article" date="2016" name="Int. J. Syst. Evol. Microbiol.">
        <title>Pseudaminobacter manganicus sp. nov., isolated from sludge of a manganese mine.</title>
        <authorList>
            <person name="Li J."/>
            <person name="Huang J."/>
            <person name="Liao S."/>
            <person name="Wang G."/>
        </authorList>
    </citation>
    <scope>NUCLEOTIDE SEQUENCE [LARGE SCALE GENOMIC DNA]</scope>
    <source>
        <strain evidence="9 10">JH-7</strain>
    </source>
</reference>
<evidence type="ECO:0000256" key="2">
    <source>
        <dbReference type="ARBA" id="ARBA00022617"/>
    </source>
</evidence>
<dbReference type="Pfam" id="PF01322">
    <property type="entry name" value="Cytochrom_C_2"/>
    <property type="match status" value="1"/>
</dbReference>
<protein>
    <submittedName>
        <fullName evidence="9">Cytochrome C556</fullName>
    </submittedName>
</protein>
<dbReference type="InterPro" id="IPR015984">
    <property type="entry name" value="Cyt_c_prime_subgr"/>
</dbReference>
<keyword evidence="3 6" id="KW-0479">Metal-binding</keyword>
<name>A0A1V8RPS6_9HYPH</name>
<accession>A0A1V8RPS6</accession>
<comment type="PTM">
    <text evidence="7">Binds 1 heme group per subunit.</text>
</comment>
<sequence>MKKLVLAISLLSFAASTAFADTILDRQEYMKERGKLVKQMGQMAKGETDFDAAAVLTALKGLEANAEKFDAEAMFPEGSLEGDTTASPKIWEDFSGFKAAEEKYLDAVKGAVAAPPGDLDALKATMGTIGGECGACHKAYRIKKS</sequence>
<dbReference type="InterPro" id="IPR010980">
    <property type="entry name" value="Cyt_c/b562"/>
</dbReference>
<keyword evidence="5 6" id="KW-0408">Iron</keyword>
<dbReference type="Gene3D" id="1.20.120.10">
    <property type="entry name" value="Cytochrome c/b562"/>
    <property type="match status" value="1"/>
</dbReference>
<feature type="binding site" description="covalent" evidence="7">
    <location>
        <position position="136"/>
    </location>
    <ligand>
        <name>heme c</name>
        <dbReference type="ChEBI" id="CHEBI:61717"/>
    </ligand>
</feature>
<dbReference type="GO" id="GO:0020037">
    <property type="term" value="F:heme binding"/>
    <property type="evidence" value="ECO:0007669"/>
    <property type="project" value="InterPro"/>
</dbReference>
<organism evidence="9 10">
    <name type="scientific">Manganibacter manganicus</name>
    <dbReference type="NCBI Taxonomy" id="1873176"/>
    <lineage>
        <taxon>Bacteria</taxon>
        <taxon>Pseudomonadati</taxon>
        <taxon>Pseudomonadota</taxon>
        <taxon>Alphaproteobacteria</taxon>
        <taxon>Hyphomicrobiales</taxon>
        <taxon>Phyllobacteriaceae</taxon>
        <taxon>Manganibacter</taxon>
    </lineage>
</organism>
<evidence type="ECO:0000313" key="9">
    <source>
        <dbReference type="EMBL" id="OQM75197.1"/>
    </source>
</evidence>
<evidence type="ECO:0000256" key="7">
    <source>
        <dbReference type="PIRSR" id="PIRSR000027-2"/>
    </source>
</evidence>
<feature type="binding site" description="covalent" evidence="7">
    <location>
        <position position="133"/>
    </location>
    <ligand>
        <name>heme c</name>
        <dbReference type="ChEBI" id="CHEBI:61717"/>
    </ligand>
</feature>
<keyword evidence="8" id="KW-0732">Signal</keyword>
<dbReference type="InterPro" id="IPR012127">
    <property type="entry name" value="Cyt_c_prime"/>
</dbReference>
<dbReference type="AlphaFoldDB" id="A0A1V8RPS6"/>
<dbReference type="PRINTS" id="PR00608">
    <property type="entry name" value="CYTCHROMECII"/>
</dbReference>
<evidence type="ECO:0000256" key="6">
    <source>
        <dbReference type="PIRSR" id="PIRSR000027-1"/>
    </source>
</evidence>
<evidence type="ECO:0000313" key="10">
    <source>
        <dbReference type="Proteomes" id="UP000191905"/>
    </source>
</evidence>
<feature type="chain" id="PRO_5012867709" evidence="8">
    <location>
        <begin position="21"/>
        <end position="145"/>
    </location>
</feature>
<dbReference type="GO" id="GO:0042597">
    <property type="term" value="C:periplasmic space"/>
    <property type="evidence" value="ECO:0007669"/>
    <property type="project" value="InterPro"/>
</dbReference>
<evidence type="ECO:0000256" key="8">
    <source>
        <dbReference type="SAM" id="SignalP"/>
    </source>
</evidence>
<gene>
    <name evidence="9" type="ORF">BFN67_19490</name>
</gene>
<dbReference type="GO" id="GO:0009055">
    <property type="term" value="F:electron transfer activity"/>
    <property type="evidence" value="ECO:0007669"/>
    <property type="project" value="InterPro"/>
</dbReference>
<dbReference type="GO" id="GO:0005506">
    <property type="term" value="F:iron ion binding"/>
    <property type="evidence" value="ECO:0007669"/>
    <property type="project" value="InterPro"/>
</dbReference>